<feature type="region of interest" description="Disordered" evidence="5">
    <location>
        <begin position="529"/>
        <end position="553"/>
    </location>
</feature>
<dbReference type="Pfam" id="PF03853">
    <property type="entry name" value="YjeF_N"/>
    <property type="match status" value="1"/>
</dbReference>
<protein>
    <recommendedName>
        <fullName evidence="3">Enhancer of mRNA-decapping protein 3</fullName>
    </recommendedName>
</protein>
<dbReference type="GO" id="GO:0031087">
    <property type="term" value="P:deadenylation-independent decapping of nuclear-transcribed mRNA"/>
    <property type="evidence" value="ECO:0007669"/>
    <property type="project" value="TreeGrafter"/>
</dbReference>
<dbReference type="PROSITE" id="PS51385">
    <property type="entry name" value="YJEF_N"/>
    <property type="match status" value="1"/>
</dbReference>
<feature type="compositionally biased region" description="Low complexity" evidence="5">
    <location>
        <begin position="538"/>
        <end position="553"/>
    </location>
</feature>
<evidence type="ECO:0000256" key="2">
    <source>
        <dbReference type="ARBA" id="ARBA00006610"/>
    </source>
</evidence>
<feature type="domain" description="DFDF" evidence="7">
    <location>
        <begin position="292"/>
        <end position="328"/>
    </location>
</feature>
<keyword evidence="4" id="KW-0963">Cytoplasm</keyword>
<feature type="compositionally biased region" description="Low complexity" evidence="5">
    <location>
        <begin position="264"/>
        <end position="274"/>
    </location>
</feature>
<dbReference type="Gene3D" id="3.40.50.10260">
    <property type="entry name" value="YjeF N-terminal domain"/>
    <property type="match status" value="1"/>
</dbReference>
<evidence type="ECO:0000259" key="6">
    <source>
        <dbReference type="PROSITE" id="PS51385"/>
    </source>
</evidence>
<dbReference type="SUPFAM" id="SSF64153">
    <property type="entry name" value="YjeF N-terminal domain-like"/>
    <property type="match status" value="1"/>
</dbReference>
<accession>A0A6A6Q1Z1</accession>
<dbReference type="Gene3D" id="2.30.30.100">
    <property type="match status" value="1"/>
</dbReference>
<feature type="compositionally biased region" description="Polar residues" evidence="5">
    <location>
        <begin position="97"/>
        <end position="111"/>
    </location>
</feature>
<feature type="compositionally biased region" description="Basic residues" evidence="5">
    <location>
        <begin position="215"/>
        <end position="227"/>
    </location>
</feature>
<dbReference type="Pfam" id="PF09532">
    <property type="entry name" value="FDF"/>
    <property type="match status" value="1"/>
</dbReference>
<evidence type="ECO:0000256" key="1">
    <source>
        <dbReference type="ARBA" id="ARBA00004201"/>
    </source>
</evidence>
<keyword evidence="9" id="KW-1185">Reference proteome</keyword>
<feature type="region of interest" description="Disordered" evidence="5">
    <location>
        <begin position="369"/>
        <end position="438"/>
    </location>
</feature>
<proteinExistence type="inferred from homology"/>
<dbReference type="InterPro" id="IPR025762">
    <property type="entry name" value="DFDF"/>
</dbReference>
<dbReference type="Proteomes" id="UP000799767">
    <property type="component" value="Unassembled WGS sequence"/>
</dbReference>
<dbReference type="GeneID" id="54477560"/>
<feature type="region of interest" description="Disordered" evidence="5">
    <location>
        <begin position="75"/>
        <end position="151"/>
    </location>
</feature>
<reference evidence="8" key="1">
    <citation type="journal article" date="2020" name="Stud. Mycol.">
        <title>101 Dothideomycetes genomes: a test case for predicting lifestyles and emergence of pathogens.</title>
        <authorList>
            <person name="Haridas S."/>
            <person name="Albert R."/>
            <person name="Binder M."/>
            <person name="Bloem J."/>
            <person name="Labutti K."/>
            <person name="Salamov A."/>
            <person name="Andreopoulos B."/>
            <person name="Baker S."/>
            <person name="Barry K."/>
            <person name="Bills G."/>
            <person name="Bluhm B."/>
            <person name="Cannon C."/>
            <person name="Castanera R."/>
            <person name="Culley D."/>
            <person name="Daum C."/>
            <person name="Ezra D."/>
            <person name="Gonzalez J."/>
            <person name="Henrissat B."/>
            <person name="Kuo A."/>
            <person name="Liang C."/>
            <person name="Lipzen A."/>
            <person name="Lutzoni F."/>
            <person name="Magnuson J."/>
            <person name="Mondo S."/>
            <person name="Nolan M."/>
            <person name="Ohm R."/>
            <person name="Pangilinan J."/>
            <person name="Park H.-J."/>
            <person name="Ramirez L."/>
            <person name="Alfaro M."/>
            <person name="Sun H."/>
            <person name="Tritt A."/>
            <person name="Yoshinaga Y."/>
            <person name="Zwiers L.-H."/>
            <person name="Turgeon B."/>
            <person name="Goodwin S."/>
            <person name="Spatafora J."/>
            <person name="Crous P."/>
            <person name="Grigoriev I."/>
        </authorList>
    </citation>
    <scope>NUCLEOTIDE SEQUENCE</scope>
    <source>
        <strain evidence="8">CBS 113389</strain>
    </source>
</reference>
<sequence>MADFTGMTVKVTLKAPSGMVLQGRVKHIVPGQLLTLQNVYFLHNGQQCPEYSIRGPTIADLQVVNSTNPLPLSNPLLPTPAAAAPPQLPTPPAPLPFTQQMTQHASAQLPSATPARRTPSDFVDPAILSYGRSPAPSQPAARPPPPSEQPATPIKAVFAKAAETLPRNPSSPFIGLAGKSGEDGGRQGRQMGGKQPVNNEGDAGPEEEQVDGTAAKKKGRRGLKKKQPAGSIQDPPPVMDAEVSRNGNDMNGTVKRGKGWRQTPLLQPSPQPSLNARQNRRRKEEQQNGWATEDATDIQDHGDFDFEASNNLFDKAQVFSELRQGDTTADEDRLVSHNRIHRPGTYGGKNLHPTENVLSPVLAAMDSSSDADTELNLGPNGRSSSRHSVSRAAMRKGPSRQNSAQVDGGGRTAHPLSASVSSDRGGLPRSGTSVSGKAAKVVPSAAASPLPIRAKSPISTASAAARTQASAVAEPHFIIKSTQAPCPVLHPSALETLEAETTARYGLTPEAMTETAARGIAETALSMFAESGARRPSRTNTSTTTTLTSTTPLEPQHTPVIVIIAGNHSTSARALAAARHLATRQTHLIIIENPTTSSLAPEAQHPETKSQLTTLKRMIKSGAANIKRGPWTRASTLIKNLPAPPDLIIDALLSGSPFPASSEQEATTQREIIDWANRSRAPVLSLTCPSGVSGIDGSAPVVEGEPLAIRPERVLAFGAPVRGLLDAVVGGERWGLGLVDLGVNVALRREEAVQFGRGWGVEVEVVGGV</sequence>
<feature type="compositionally biased region" description="Pro residues" evidence="5">
    <location>
        <begin position="86"/>
        <end position="95"/>
    </location>
</feature>
<comment type="similarity">
    <text evidence="2">Belongs to the EDC3 family.</text>
</comment>
<dbReference type="GO" id="GO:0033962">
    <property type="term" value="P:P-body assembly"/>
    <property type="evidence" value="ECO:0007669"/>
    <property type="project" value="TreeGrafter"/>
</dbReference>
<dbReference type="InterPro" id="IPR004443">
    <property type="entry name" value="YjeF_N_dom"/>
</dbReference>
<evidence type="ECO:0000256" key="3">
    <source>
        <dbReference type="ARBA" id="ARBA00015797"/>
    </source>
</evidence>
<name>A0A6A6Q1Z1_9PEZI</name>
<feature type="domain" description="YjeF N-terminal" evidence="6">
    <location>
        <begin position="494"/>
        <end position="749"/>
    </location>
</feature>
<dbReference type="SMART" id="SM01199">
    <property type="entry name" value="FDF"/>
    <property type="match status" value="1"/>
</dbReference>
<comment type="subcellular location">
    <subcellularLocation>
        <location evidence="1">Cytoplasm</location>
        <location evidence="1">P-body</location>
    </subcellularLocation>
</comment>
<dbReference type="InterPro" id="IPR019050">
    <property type="entry name" value="FDF_dom"/>
</dbReference>
<dbReference type="OrthoDB" id="10030313at2759"/>
<organism evidence="8 9">
    <name type="scientific">Neohortaea acidophila</name>
    <dbReference type="NCBI Taxonomy" id="245834"/>
    <lineage>
        <taxon>Eukaryota</taxon>
        <taxon>Fungi</taxon>
        <taxon>Dikarya</taxon>
        <taxon>Ascomycota</taxon>
        <taxon>Pezizomycotina</taxon>
        <taxon>Dothideomycetes</taxon>
        <taxon>Dothideomycetidae</taxon>
        <taxon>Mycosphaerellales</taxon>
        <taxon>Teratosphaeriaceae</taxon>
        <taxon>Neohortaea</taxon>
    </lineage>
</organism>
<evidence type="ECO:0000259" key="7">
    <source>
        <dbReference type="PROSITE" id="PS51512"/>
    </source>
</evidence>
<dbReference type="PROSITE" id="PS51512">
    <property type="entry name" value="DFDF"/>
    <property type="match status" value="1"/>
</dbReference>
<evidence type="ECO:0000313" key="8">
    <source>
        <dbReference type="EMBL" id="KAF2486295.1"/>
    </source>
</evidence>
<dbReference type="RefSeq" id="XP_033592864.1">
    <property type="nucleotide sequence ID" value="XM_033736558.1"/>
</dbReference>
<dbReference type="InterPro" id="IPR036652">
    <property type="entry name" value="YjeF_N_dom_sf"/>
</dbReference>
<feature type="compositionally biased region" description="Basic residues" evidence="5">
    <location>
        <begin position="384"/>
        <end position="398"/>
    </location>
</feature>
<gene>
    <name evidence="8" type="ORF">BDY17DRAFT_321104</name>
</gene>
<evidence type="ECO:0000256" key="5">
    <source>
        <dbReference type="SAM" id="MobiDB-lite"/>
    </source>
</evidence>
<evidence type="ECO:0000313" key="9">
    <source>
        <dbReference type="Proteomes" id="UP000799767"/>
    </source>
</evidence>
<dbReference type="PANTHER" id="PTHR13612:SF0">
    <property type="entry name" value="ENHANCER OF MRNA-DECAPPING PROTEIN 3"/>
    <property type="match status" value="1"/>
</dbReference>
<feature type="compositionally biased region" description="Low complexity" evidence="5">
    <location>
        <begin position="75"/>
        <end position="85"/>
    </location>
</feature>
<dbReference type="AlphaFoldDB" id="A0A6A6Q1Z1"/>
<evidence type="ECO:0000256" key="4">
    <source>
        <dbReference type="ARBA" id="ARBA00022490"/>
    </source>
</evidence>
<dbReference type="PANTHER" id="PTHR13612">
    <property type="entry name" value="ENHANCER OF MRNA-DECAPPING PROTEIN 3"/>
    <property type="match status" value="1"/>
</dbReference>
<dbReference type="EMBL" id="MU001632">
    <property type="protein sequence ID" value="KAF2486295.1"/>
    <property type="molecule type" value="Genomic_DNA"/>
</dbReference>
<dbReference type="GO" id="GO:0000932">
    <property type="term" value="C:P-body"/>
    <property type="evidence" value="ECO:0007669"/>
    <property type="project" value="UniProtKB-SubCell"/>
</dbReference>
<dbReference type="GO" id="GO:0003729">
    <property type="term" value="F:mRNA binding"/>
    <property type="evidence" value="ECO:0007669"/>
    <property type="project" value="TreeGrafter"/>
</dbReference>
<feature type="region of interest" description="Disordered" evidence="5">
    <location>
        <begin position="163"/>
        <end position="303"/>
    </location>
</feature>